<gene>
    <name evidence="2" type="ORF">SAMN04487910_2442</name>
</gene>
<reference evidence="2 3" key="1">
    <citation type="submission" date="2016-10" db="EMBL/GenBank/DDBJ databases">
        <authorList>
            <person name="de Groot N.N."/>
        </authorList>
    </citation>
    <scope>NUCLEOTIDE SEQUENCE [LARGE SCALE GENOMIC DNA]</scope>
    <source>
        <strain evidence="2 3">DSM 25232</strain>
    </source>
</reference>
<dbReference type="EMBL" id="FOAB01000004">
    <property type="protein sequence ID" value="SEL43350.1"/>
    <property type="molecule type" value="Genomic_DNA"/>
</dbReference>
<sequence length="99" mass="11233">MKTIRLLILSLTFFITSCSESITTTVAIQACQCIESNSNKDAKVCTNEVITANKEALENEYQDQGFPVLNKKNEVHPFYFQLIYMTMLQDECPELTTGK</sequence>
<dbReference type="Proteomes" id="UP000198521">
    <property type="component" value="Unassembled WGS sequence"/>
</dbReference>
<proteinExistence type="predicted"/>
<keyword evidence="3" id="KW-1185">Reference proteome</keyword>
<evidence type="ECO:0000313" key="3">
    <source>
        <dbReference type="Proteomes" id="UP000198521"/>
    </source>
</evidence>
<feature type="chain" id="PRO_5011497157" description="Lipoprotein" evidence="1">
    <location>
        <begin position="22"/>
        <end position="99"/>
    </location>
</feature>
<protein>
    <recommendedName>
        <fullName evidence="4">Lipoprotein</fullName>
    </recommendedName>
</protein>
<evidence type="ECO:0000256" key="1">
    <source>
        <dbReference type="SAM" id="SignalP"/>
    </source>
</evidence>
<name>A0A1H7Q5K4_AQUAM</name>
<dbReference type="OrthoDB" id="9932791at2"/>
<accession>A0A1H7Q5K4</accession>
<dbReference type="PROSITE" id="PS51257">
    <property type="entry name" value="PROKAR_LIPOPROTEIN"/>
    <property type="match status" value="1"/>
</dbReference>
<dbReference type="RefSeq" id="WP_091408715.1">
    <property type="nucleotide sequence ID" value="NZ_FOAB01000004.1"/>
</dbReference>
<feature type="signal peptide" evidence="1">
    <location>
        <begin position="1"/>
        <end position="21"/>
    </location>
</feature>
<keyword evidence="1" id="KW-0732">Signal</keyword>
<dbReference type="STRING" id="1038014.SAMN04487910_2442"/>
<evidence type="ECO:0000313" key="2">
    <source>
        <dbReference type="EMBL" id="SEL43350.1"/>
    </source>
</evidence>
<organism evidence="2 3">
    <name type="scientific">Aquimarina amphilecti</name>
    <dbReference type="NCBI Taxonomy" id="1038014"/>
    <lineage>
        <taxon>Bacteria</taxon>
        <taxon>Pseudomonadati</taxon>
        <taxon>Bacteroidota</taxon>
        <taxon>Flavobacteriia</taxon>
        <taxon>Flavobacteriales</taxon>
        <taxon>Flavobacteriaceae</taxon>
        <taxon>Aquimarina</taxon>
    </lineage>
</organism>
<evidence type="ECO:0008006" key="4">
    <source>
        <dbReference type="Google" id="ProtNLM"/>
    </source>
</evidence>
<dbReference type="AlphaFoldDB" id="A0A1H7Q5K4"/>